<accession>A0A0F9S6X2</accession>
<dbReference type="AlphaFoldDB" id="A0A0F9S6X2"/>
<proteinExistence type="predicted"/>
<comment type="caution">
    <text evidence="1">The sequence shown here is derived from an EMBL/GenBank/DDBJ whole genome shotgun (WGS) entry which is preliminary data.</text>
</comment>
<sequence>MDDFVSKVAQRLKLSKDQTRKLRTTAQVAGVDSEKKVEAVLAGIQRGEANVAAANQALVQPVEYPSRVDECPICYARMTPVTIAGARPAFFCPVHNVCMPTTE</sequence>
<organism evidence="1">
    <name type="scientific">marine sediment metagenome</name>
    <dbReference type="NCBI Taxonomy" id="412755"/>
    <lineage>
        <taxon>unclassified sequences</taxon>
        <taxon>metagenomes</taxon>
        <taxon>ecological metagenomes</taxon>
    </lineage>
</organism>
<dbReference type="EMBL" id="LAZR01000548">
    <property type="protein sequence ID" value="KKN64630.1"/>
    <property type="molecule type" value="Genomic_DNA"/>
</dbReference>
<name>A0A0F9S6X2_9ZZZZ</name>
<evidence type="ECO:0000313" key="1">
    <source>
        <dbReference type="EMBL" id="KKN64630.1"/>
    </source>
</evidence>
<gene>
    <name evidence="1" type="ORF">LCGC14_0489600</name>
</gene>
<protein>
    <submittedName>
        <fullName evidence="1">Uncharacterized protein</fullName>
    </submittedName>
</protein>
<reference evidence="1" key="1">
    <citation type="journal article" date="2015" name="Nature">
        <title>Complex archaea that bridge the gap between prokaryotes and eukaryotes.</title>
        <authorList>
            <person name="Spang A."/>
            <person name="Saw J.H."/>
            <person name="Jorgensen S.L."/>
            <person name="Zaremba-Niedzwiedzka K."/>
            <person name="Martijn J."/>
            <person name="Lind A.E."/>
            <person name="van Eijk R."/>
            <person name="Schleper C."/>
            <person name="Guy L."/>
            <person name="Ettema T.J."/>
        </authorList>
    </citation>
    <scope>NUCLEOTIDE SEQUENCE</scope>
</reference>